<name>A0AAV5QF05_9ASCO</name>
<keyword evidence="3" id="KW-0862">Zinc</keyword>
<protein>
    <recommendedName>
        <fullName evidence="9">Zn(2)-C6 fungal-type domain-containing protein</fullName>
    </recommendedName>
</protein>
<dbReference type="PROSITE" id="PS00463">
    <property type="entry name" value="ZN2_CY6_FUNGAL_1"/>
    <property type="match status" value="1"/>
</dbReference>
<dbReference type="SUPFAM" id="SSF57701">
    <property type="entry name" value="Zn2/Cys6 DNA-binding domain"/>
    <property type="match status" value="1"/>
</dbReference>
<keyword evidence="6" id="KW-0804">Transcription</keyword>
<dbReference type="Pfam" id="PF00172">
    <property type="entry name" value="Zn_clus"/>
    <property type="match status" value="1"/>
</dbReference>
<dbReference type="GO" id="GO:0003677">
    <property type="term" value="F:DNA binding"/>
    <property type="evidence" value="ECO:0007669"/>
    <property type="project" value="UniProtKB-KW"/>
</dbReference>
<feature type="compositionally biased region" description="Pro residues" evidence="8">
    <location>
        <begin position="293"/>
        <end position="311"/>
    </location>
</feature>
<keyword evidence="11" id="KW-1185">Reference proteome</keyword>
<dbReference type="InterPro" id="IPR051615">
    <property type="entry name" value="Transcr_Regulatory_Elem"/>
</dbReference>
<dbReference type="PROSITE" id="PS50048">
    <property type="entry name" value="ZN2_CY6_FUNGAL_2"/>
    <property type="match status" value="1"/>
</dbReference>
<evidence type="ECO:0000256" key="7">
    <source>
        <dbReference type="ARBA" id="ARBA00023242"/>
    </source>
</evidence>
<evidence type="ECO:0000256" key="1">
    <source>
        <dbReference type="ARBA" id="ARBA00004123"/>
    </source>
</evidence>
<proteinExistence type="predicted"/>
<evidence type="ECO:0000256" key="5">
    <source>
        <dbReference type="ARBA" id="ARBA00023125"/>
    </source>
</evidence>
<dbReference type="GO" id="GO:0008270">
    <property type="term" value="F:zinc ion binding"/>
    <property type="evidence" value="ECO:0007669"/>
    <property type="project" value="InterPro"/>
</dbReference>
<feature type="compositionally biased region" description="Basic and acidic residues" evidence="8">
    <location>
        <begin position="214"/>
        <end position="233"/>
    </location>
</feature>
<feature type="compositionally biased region" description="Gly residues" evidence="8">
    <location>
        <begin position="268"/>
        <end position="280"/>
    </location>
</feature>
<feature type="region of interest" description="Disordered" evidence="8">
    <location>
        <begin position="208"/>
        <end position="381"/>
    </location>
</feature>
<evidence type="ECO:0000313" key="10">
    <source>
        <dbReference type="EMBL" id="GMM33535.1"/>
    </source>
</evidence>
<keyword evidence="7" id="KW-0539">Nucleus</keyword>
<dbReference type="GeneID" id="90071514"/>
<keyword evidence="4" id="KW-0805">Transcription regulation</keyword>
<dbReference type="SMART" id="SM00066">
    <property type="entry name" value="GAL4"/>
    <property type="match status" value="1"/>
</dbReference>
<evidence type="ECO:0000259" key="9">
    <source>
        <dbReference type="PROSITE" id="PS50048"/>
    </source>
</evidence>
<dbReference type="InterPro" id="IPR001138">
    <property type="entry name" value="Zn2Cys6_DnaBD"/>
</dbReference>
<dbReference type="EMBL" id="BTFZ01000001">
    <property type="protein sequence ID" value="GMM33535.1"/>
    <property type="molecule type" value="Genomic_DNA"/>
</dbReference>
<feature type="compositionally biased region" description="Basic and acidic residues" evidence="8">
    <location>
        <begin position="249"/>
        <end position="260"/>
    </location>
</feature>
<dbReference type="Proteomes" id="UP001360560">
    <property type="component" value="Unassembled WGS sequence"/>
</dbReference>
<dbReference type="GO" id="GO:0000981">
    <property type="term" value="F:DNA-binding transcription factor activity, RNA polymerase II-specific"/>
    <property type="evidence" value="ECO:0007669"/>
    <property type="project" value="InterPro"/>
</dbReference>
<evidence type="ECO:0000256" key="6">
    <source>
        <dbReference type="ARBA" id="ARBA00023163"/>
    </source>
</evidence>
<sequence>MPLSDFSPHASEQEHNLIEEKRRVARRACLNCRKKKIKCDGELHQDGKCTRCRNLDLPCEFIASLRGGRRKKRNLEDDTMSTISSNNGDHLSRNDSEINNRASHIPSFIRSNKIGSETLLSDPLFMKSSTLDSDFRLGQMKSPSNYANLDNLDNSSTYSPTIDSYRDEFTGFQRQHPQQKNLDPPFDDEKVKAIVDSRLQERFFDGSRASYGRPYHDHGPFKHHHDHFDDHHHPPPPPFYGPGPSHHGHPGDRDRFEHFGHFGHFGPHRGGPGPGPGSNGAPGHWQHHRFHEGPPPPPPGFYPPNMEPFPQPYKRHEFDSPRGYSNESVLSGGGKNRSSRFTNSSDIFGKPTSEALSESKSSSVSSKYDKDMPATSNNNYKGYRTFSNNGTVISKRESTSNSLLSLTFTPRILKLFDMPPLEVIEKLFDLYYIYANPRTNALPNSKELFLLQEIHKASFPEKCSSIFAIFATSCSQLDDEDYNDPEYWLRLVAKYWKYQTNSIESVFFCLSILIPFSFSDCSLQVFSSGKEFDFLNVLNQTSILLSKRCGKIFANDGENGFEAVLDSAKSLQEVVKVIQDINSIWNIWITQSFFKLLTNCNDVNRTFTHYNNGFVEELPFPIDVPLPTPTSILLKFYDKVYNEPGGFQKFYELSITQKKQYLYNEFESKSKLTYFRDLEMMLENKAIIQSSAVLILLLKLHCDIVDTDSEHVKDSIAKIKALESIYFKEYNSMLRIMKNDDIDMSLIGINSHFLLSKLVILNSKFTIFEFSEQEILPVRPKAIFKLIKKANFNHAAESSTSMINQKLHILKSQILPKISGYSILESVKTYFSSNATENFINLIDVVSAAFELDDIIKLGQGIISSNGSKQHTGYQSVVALEDDKAIDTMISRISDINEDILLKRVNLPPVAPNSIGQIADCWTQYPMITDVITLRYGVIIASTLLLSSQLVFRRSGSKYVIIQRFNENELATIDLVEMGHTLPESNFLTDRLFNERELIYLLDSFCGFLKYRCEKVSWGNSLLEYYAILNEIKEYGIGFINTGATVNDEEEW</sequence>
<organism evidence="10 11">
    <name type="scientific">Saccharomycopsis crataegensis</name>
    <dbReference type="NCBI Taxonomy" id="43959"/>
    <lineage>
        <taxon>Eukaryota</taxon>
        <taxon>Fungi</taxon>
        <taxon>Dikarya</taxon>
        <taxon>Ascomycota</taxon>
        <taxon>Saccharomycotina</taxon>
        <taxon>Saccharomycetes</taxon>
        <taxon>Saccharomycopsidaceae</taxon>
        <taxon>Saccharomycopsis</taxon>
    </lineage>
</organism>
<dbReference type="CDD" id="cd00067">
    <property type="entry name" value="GAL4"/>
    <property type="match status" value="1"/>
</dbReference>
<dbReference type="PANTHER" id="PTHR31313:SF81">
    <property type="entry name" value="TY1 ENHANCER ACTIVATOR"/>
    <property type="match status" value="1"/>
</dbReference>
<feature type="domain" description="Zn(2)-C6 fungal-type" evidence="9">
    <location>
        <begin position="28"/>
        <end position="61"/>
    </location>
</feature>
<evidence type="ECO:0000256" key="3">
    <source>
        <dbReference type="ARBA" id="ARBA00022833"/>
    </source>
</evidence>
<dbReference type="Gene3D" id="4.10.240.10">
    <property type="entry name" value="Zn(2)-C6 fungal-type DNA-binding domain"/>
    <property type="match status" value="1"/>
</dbReference>
<dbReference type="RefSeq" id="XP_064850535.1">
    <property type="nucleotide sequence ID" value="XM_064994463.1"/>
</dbReference>
<feature type="compositionally biased region" description="Low complexity" evidence="8">
    <location>
        <begin position="353"/>
        <end position="366"/>
    </location>
</feature>
<keyword evidence="5" id="KW-0238">DNA-binding</keyword>
<dbReference type="InterPro" id="IPR036864">
    <property type="entry name" value="Zn2-C6_fun-type_DNA-bd_sf"/>
</dbReference>
<keyword evidence="2" id="KW-0479">Metal-binding</keyword>
<evidence type="ECO:0000256" key="4">
    <source>
        <dbReference type="ARBA" id="ARBA00023015"/>
    </source>
</evidence>
<accession>A0AAV5QF05</accession>
<feature type="region of interest" description="Disordered" evidence="8">
    <location>
        <begin position="72"/>
        <end position="97"/>
    </location>
</feature>
<evidence type="ECO:0000256" key="2">
    <source>
        <dbReference type="ARBA" id="ARBA00022723"/>
    </source>
</evidence>
<reference evidence="10 11" key="1">
    <citation type="journal article" date="2023" name="Elife">
        <title>Identification of key yeast species and microbe-microbe interactions impacting larval growth of Drosophila in the wild.</title>
        <authorList>
            <person name="Mure A."/>
            <person name="Sugiura Y."/>
            <person name="Maeda R."/>
            <person name="Honda K."/>
            <person name="Sakurai N."/>
            <person name="Takahashi Y."/>
            <person name="Watada M."/>
            <person name="Katoh T."/>
            <person name="Gotoh A."/>
            <person name="Gotoh Y."/>
            <person name="Taniguchi I."/>
            <person name="Nakamura K."/>
            <person name="Hayashi T."/>
            <person name="Katayama T."/>
            <person name="Uemura T."/>
            <person name="Hattori Y."/>
        </authorList>
    </citation>
    <scope>NUCLEOTIDE SEQUENCE [LARGE SCALE GENOMIC DNA]</scope>
    <source>
        <strain evidence="10 11">SC-9</strain>
    </source>
</reference>
<comment type="subcellular location">
    <subcellularLocation>
        <location evidence="1">Nucleus</location>
    </subcellularLocation>
</comment>
<dbReference type="GO" id="GO:0005634">
    <property type="term" value="C:nucleus"/>
    <property type="evidence" value="ECO:0007669"/>
    <property type="project" value="UniProtKB-SubCell"/>
</dbReference>
<comment type="caution">
    <text evidence="10">The sequence shown here is derived from an EMBL/GenBank/DDBJ whole genome shotgun (WGS) entry which is preliminary data.</text>
</comment>
<dbReference type="AlphaFoldDB" id="A0AAV5QF05"/>
<gene>
    <name evidence="10" type="ORF">DASC09_008600</name>
</gene>
<dbReference type="PANTHER" id="PTHR31313">
    <property type="entry name" value="TY1 ENHANCER ACTIVATOR"/>
    <property type="match status" value="1"/>
</dbReference>
<feature type="compositionally biased region" description="Polar residues" evidence="8">
    <location>
        <begin position="80"/>
        <end position="89"/>
    </location>
</feature>
<evidence type="ECO:0000256" key="8">
    <source>
        <dbReference type="SAM" id="MobiDB-lite"/>
    </source>
</evidence>
<evidence type="ECO:0000313" key="11">
    <source>
        <dbReference type="Proteomes" id="UP001360560"/>
    </source>
</evidence>